<accession>A0ABZ0PHL1</accession>
<dbReference type="Proteomes" id="UP001305521">
    <property type="component" value="Chromosome"/>
</dbReference>
<feature type="chain" id="PRO_5046331070" evidence="1">
    <location>
        <begin position="23"/>
        <end position="126"/>
    </location>
</feature>
<gene>
    <name evidence="2" type="ORF">R9Z33_24410</name>
</gene>
<organism evidence="2 3">
    <name type="scientific">Sediminicoccus rosea</name>
    <dbReference type="NCBI Taxonomy" id="1225128"/>
    <lineage>
        <taxon>Bacteria</taxon>
        <taxon>Pseudomonadati</taxon>
        <taxon>Pseudomonadota</taxon>
        <taxon>Alphaproteobacteria</taxon>
        <taxon>Acetobacterales</taxon>
        <taxon>Roseomonadaceae</taxon>
        <taxon>Sediminicoccus</taxon>
    </lineage>
</organism>
<feature type="signal peptide" evidence="1">
    <location>
        <begin position="1"/>
        <end position="22"/>
    </location>
</feature>
<evidence type="ECO:0000256" key="1">
    <source>
        <dbReference type="SAM" id="SignalP"/>
    </source>
</evidence>
<evidence type="ECO:0000313" key="3">
    <source>
        <dbReference type="Proteomes" id="UP001305521"/>
    </source>
</evidence>
<keyword evidence="3" id="KW-1185">Reference proteome</keyword>
<sequence length="126" mass="12997">MPHLRCLLLLPLGLALAGCGGAAPEAAAPVEAVAEPAFERGTVLGTRPLPATPPGEPRLRLVSQVVGAARGAGSPEANAVEVVVRLERGNRDVTLIQPAEPWLRAGQRVRLTPGPRPVLARDLSGA</sequence>
<evidence type="ECO:0000313" key="2">
    <source>
        <dbReference type="EMBL" id="WPB85219.1"/>
    </source>
</evidence>
<protein>
    <submittedName>
        <fullName evidence="2">Uncharacterized protein</fullName>
    </submittedName>
</protein>
<reference evidence="2 3" key="1">
    <citation type="submission" date="2023-11" db="EMBL/GenBank/DDBJ databases">
        <title>Arctic aerobic anoxygenic photoheterotroph Sediminicoccus rosea KRV36 adapts its photosynthesis to long days of polar summer.</title>
        <authorList>
            <person name="Tomasch J."/>
            <person name="Kopejtka K."/>
            <person name="Bily T."/>
            <person name="Gardiner A.T."/>
            <person name="Gardian Z."/>
            <person name="Shivaramu S."/>
            <person name="Koblizek M."/>
            <person name="Engelhardt F."/>
            <person name="Kaftan D."/>
        </authorList>
    </citation>
    <scope>NUCLEOTIDE SEQUENCE [LARGE SCALE GENOMIC DNA]</scope>
    <source>
        <strain evidence="2 3">R-30</strain>
    </source>
</reference>
<dbReference type="PROSITE" id="PS51257">
    <property type="entry name" value="PROKAR_LIPOPROTEIN"/>
    <property type="match status" value="1"/>
</dbReference>
<name>A0ABZ0PHL1_9PROT</name>
<dbReference type="EMBL" id="CP137852">
    <property type="protein sequence ID" value="WPB85219.1"/>
    <property type="molecule type" value="Genomic_DNA"/>
</dbReference>
<dbReference type="RefSeq" id="WP_318649185.1">
    <property type="nucleotide sequence ID" value="NZ_CP137852.1"/>
</dbReference>
<keyword evidence="1" id="KW-0732">Signal</keyword>
<proteinExistence type="predicted"/>